<name>A0A0G0PJA7_9BACT</name>
<dbReference type="PANTHER" id="PTHR21262:SF31">
    <property type="entry name" value="GTP PYROPHOSPHOKINASE"/>
    <property type="match status" value="1"/>
</dbReference>
<dbReference type="AlphaFoldDB" id="A0A0G0PJA7"/>
<dbReference type="Proteomes" id="UP000034793">
    <property type="component" value="Unassembled WGS sequence"/>
</dbReference>
<evidence type="ECO:0000313" key="4">
    <source>
        <dbReference type="Proteomes" id="UP000034793"/>
    </source>
</evidence>
<dbReference type="SUPFAM" id="SSF109604">
    <property type="entry name" value="HD-domain/PDEase-like"/>
    <property type="match status" value="1"/>
</dbReference>
<accession>A0A0G0PJA7</accession>
<dbReference type="InterPro" id="IPR012675">
    <property type="entry name" value="Beta-grasp_dom_sf"/>
</dbReference>
<evidence type="ECO:0000256" key="1">
    <source>
        <dbReference type="SAM" id="MobiDB-lite"/>
    </source>
</evidence>
<dbReference type="InterPro" id="IPR003607">
    <property type="entry name" value="HD/PDEase_dom"/>
</dbReference>
<dbReference type="CDD" id="cd00077">
    <property type="entry name" value="HDc"/>
    <property type="match status" value="1"/>
</dbReference>
<dbReference type="InterPro" id="IPR043519">
    <property type="entry name" value="NT_sf"/>
</dbReference>
<dbReference type="Pfam" id="PF13328">
    <property type="entry name" value="HD_4"/>
    <property type="match status" value="1"/>
</dbReference>
<organism evidence="3 4">
    <name type="scientific">Candidatus Woesebacteria bacterium GW2011_GWA1_39_8</name>
    <dbReference type="NCBI Taxonomy" id="1618552"/>
    <lineage>
        <taxon>Bacteria</taxon>
        <taxon>Candidatus Woeseibacteriota</taxon>
    </lineage>
</organism>
<dbReference type="GO" id="GO:0005886">
    <property type="term" value="C:plasma membrane"/>
    <property type="evidence" value="ECO:0007669"/>
    <property type="project" value="TreeGrafter"/>
</dbReference>
<feature type="region of interest" description="Disordered" evidence="1">
    <location>
        <begin position="140"/>
        <end position="160"/>
    </location>
</feature>
<reference evidence="3 4" key="1">
    <citation type="journal article" date="2015" name="Nature">
        <title>rRNA introns, odd ribosomes, and small enigmatic genomes across a large radiation of phyla.</title>
        <authorList>
            <person name="Brown C.T."/>
            <person name="Hug L.A."/>
            <person name="Thomas B.C."/>
            <person name="Sharon I."/>
            <person name="Castelle C.J."/>
            <person name="Singh A."/>
            <person name="Wilkins M.J."/>
            <person name="Williams K.H."/>
            <person name="Banfield J.F."/>
        </authorList>
    </citation>
    <scope>NUCLEOTIDE SEQUENCE [LARGE SCALE GENOMIC DNA]</scope>
</reference>
<dbReference type="PANTHER" id="PTHR21262">
    <property type="entry name" value="GUANOSINE-3',5'-BIS DIPHOSPHATE 3'-PYROPHOSPHOHYDROLASE"/>
    <property type="match status" value="1"/>
</dbReference>
<feature type="domain" description="HD/PDEase" evidence="2">
    <location>
        <begin position="70"/>
        <end position="196"/>
    </location>
</feature>
<proteinExistence type="predicted"/>
<comment type="caution">
    <text evidence="3">The sequence shown here is derived from an EMBL/GenBank/DDBJ whole genome shotgun (WGS) entry which is preliminary data.</text>
</comment>
<dbReference type="PATRIC" id="fig|1618552.3.peg.1060"/>
<evidence type="ECO:0000259" key="2">
    <source>
        <dbReference type="SMART" id="SM00471"/>
    </source>
</evidence>
<sequence length="640" mass="72697">MINSTERIAWHNLGQQLYRRHQETENIPTTDLPDKPLLTIQDIVQSDLDPRIVGAYDFAKMVHAGHFRASNEPYMTHLEAVTNMIFSWYRTKDLTLADSDLIIAALQHDTVEDRGVELTEIKERFGEKVAEYVDGVTELRSEKEEKSDDEDDSKQARDRETIRKNVDRGYKAVEVYIIKLADRLHNMRTLNFVPKDKQIRKAEETQTFIEIAKALGMWEVKTELEDLAFSYTDPEEYKKIKAEIENDPRRNDIFVNNIKARVQSVLDSCKVQARIETRPNGIYALHEKQIAAAAAAKNSPDNFFNINDLVSFRVITDDVDSCRIFAGRINDLFGSAENAFGSEITTDPSRADEFIADPRPNGYEQMEDFNNWGVISLKRRGLKVPENFMPKIVFSSENEPIVLSKNSTGVDLAYKVDPIRAPFATQIVVNGVPQLLDTVIPNAAIVQVIIPNHSKVGNPNFDHNYIQPETAAMIEEQQFRKERDQKTLEGRLIMQPLLLQFGLLDLADVQNILPEDFLLLRKIKSANMDELYFKIGAGYIKPETILNQILNHSTLSTINLGTVSVSGNQGIDQSGIISSISYLISDAGGSIVSNYLDRPRLEDEQTYTLRYVFTGIGQQTKDLIREIIESEERFTECVVV</sequence>
<dbReference type="Gene3D" id="1.10.3210.10">
    <property type="entry name" value="Hypothetical protein af1432"/>
    <property type="match status" value="1"/>
</dbReference>
<protein>
    <recommendedName>
        <fullName evidence="2">HD/PDEase domain-containing protein</fullName>
    </recommendedName>
</protein>
<dbReference type="Gene3D" id="3.30.460.10">
    <property type="entry name" value="Beta Polymerase, domain 2"/>
    <property type="match status" value="1"/>
</dbReference>
<evidence type="ECO:0000313" key="3">
    <source>
        <dbReference type="EMBL" id="KKR28279.1"/>
    </source>
</evidence>
<dbReference type="EMBL" id="LBXL01000053">
    <property type="protein sequence ID" value="KKR28279.1"/>
    <property type="molecule type" value="Genomic_DNA"/>
</dbReference>
<dbReference type="Gene3D" id="3.10.20.30">
    <property type="match status" value="1"/>
</dbReference>
<dbReference type="SMART" id="SM00471">
    <property type="entry name" value="HDc"/>
    <property type="match status" value="1"/>
</dbReference>
<dbReference type="SUPFAM" id="SSF81301">
    <property type="entry name" value="Nucleotidyltransferase"/>
    <property type="match status" value="1"/>
</dbReference>
<gene>
    <name evidence="3" type="ORF">UT61_C0053G0015</name>
</gene>